<dbReference type="InterPro" id="IPR011990">
    <property type="entry name" value="TPR-like_helical_dom_sf"/>
</dbReference>
<dbReference type="SUPFAM" id="SSF47413">
    <property type="entry name" value="lambda repressor-like DNA-binding domains"/>
    <property type="match status" value="1"/>
</dbReference>
<name>A0A521DHK1_9BACL</name>
<dbReference type="Pfam" id="PF01381">
    <property type="entry name" value="HTH_3"/>
    <property type="match status" value="1"/>
</dbReference>
<dbReference type="Proteomes" id="UP000315636">
    <property type="component" value="Unassembled WGS sequence"/>
</dbReference>
<dbReference type="GO" id="GO:0003677">
    <property type="term" value="F:DNA binding"/>
    <property type="evidence" value="ECO:0007669"/>
    <property type="project" value="InterPro"/>
</dbReference>
<dbReference type="RefSeq" id="WP_142505653.1">
    <property type="nucleotide sequence ID" value="NZ_FXTI01000006.1"/>
</dbReference>
<evidence type="ECO:0000259" key="4">
    <source>
        <dbReference type="PROSITE" id="PS50943"/>
    </source>
</evidence>
<sequence>MSLEIHEIGEVIRKVRKERGFRLEDLADDNISPATISNIERGVPHVNMDKTKYLLKKLDLDLDNLPNLMVNEQQELEETKFELFKIETLLGINDRDSAYKKLKELNLEDSHPYAAIAYYLKGKLLISKKNWKRAERALFNAIRLASQSSHCQDHNVEADAFNQLGIASFRQNNIVQALKYTENGLDAFLEGENTTLQYLLKRNQALYLEKLGRLGEAMQVVQEVWEHLHQIEEIDIILSFYWLRADLLRRSGMLQESIQYAKDGLELARLNQKYHSMFDLWTVLGSVYMQQKQWNKAESCFDMALKLTGQFSDQDKFSTTYARLGILYMHQSKWDEAHQVIQKAISISEKLNIAPRLTYALQVMGDYYRKQKKYTNATEYYQKALDLSKKYDYKETEYQTLFRLSQCYEKTDEAKFHESLREMYKVQQDLQREEGTTFEELE</sequence>
<dbReference type="InterPro" id="IPR010982">
    <property type="entry name" value="Lambda_DNA-bd_dom_sf"/>
</dbReference>
<dbReference type="PANTHER" id="PTHR45641:SF19">
    <property type="entry name" value="NEPHROCYSTIN-3"/>
    <property type="match status" value="1"/>
</dbReference>
<keyword evidence="6" id="KW-1185">Reference proteome</keyword>
<evidence type="ECO:0000313" key="6">
    <source>
        <dbReference type="Proteomes" id="UP000315636"/>
    </source>
</evidence>
<gene>
    <name evidence="5" type="ORF">SAMN06264849_10660</name>
</gene>
<dbReference type="Pfam" id="PF13181">
    <property type="entry name" value="TPR_8"/>
    <property type="match status" value="1"/>
</dbReference>
<dbReference type="AlphaFoldDB" id="A0A521DHK1"/>
<evidence type="ECO:0000313" key="5">
    <source>
        <dbReference type="EMBL" id="SMO71189.1"/>
    </source>
</evidence>
<reference evidence="5 6" key="1">
    <citation type="submission" date="2017-05" db="EMBL/GenBank/DDBJ databases">
        <authorList>
            <person name="Varghese N."/>
            <person name="Submissions S."/>
        </authorList>
    </citation>
    <scope>NUCLEOTIDE SEQUENCE [LARGE SCALE GENOMIC DNA]</scope>
    <source>
        <strain evidence="5 6">DSM 45474</strain>
    </source>
</reference>
<keyword evidence="1" id="KW-0677">Repeat</keyword>
<dbReference type="Pfam" id="PF13424">
    <property type="entry name" value="TPR_12"/>
    <property type="match status" value="1"/>
</dbReference>
<dbReference type="Gene3D" id="1.25.40.10">
    <property type="entry name" value="Tetratricopeptide repeat domain"/>
    <property type="match status" value="3"/>
</dbReference>
<organism evidence="5 6">
    <name type="scientific">Melghirimyces algeriensis</name>
    <dbReference type="NCBI Taxonomy" id="910412"/>
    <lineage>
        <taxon>Bacteria</taxon>
        <taxon>Bacillati</taxon>
        <taxon>Bacillota</taxon>
        <taxon>Bacilli</taxon>
        <taxon>Bacillales</taxon>
        <taxon>Thermoactinomycetaceae</taxon>
        <taxon>Melghirimyces</taxon>
    </lineage>
</organism>
<dbReference type="InterPro" id="IPR019734">
    <property type="entry name" value="TPR_rpt"/>
</dbReference>
<dbReference type="SMART" id="SM00028">
    <property type="entry name" value="TPR"/>
    <property type="match status" value="6"/>
</dbReference>
<dbReference type="SMART" id="SM00530">
    <property type="entry name" value="HTH_XRE"/>
    <property type="match status" value="1"/>
</dbReference>
<feature type="repeat" description="TPR" evidence="3">
    <location>
        <begin position="358"/>
        <end position="391"/>
    </location>
</feature>
<proteinExistence type="predicted"/>
<keyword evidence="2 3" id="KW-0802">TPR repeat</keyword>
<evidence type="ECO:0000256" key="2">
    <source>
        <dbReference type="ARBA" id="ARBA00022803"/>
    </source>
</evidence>
<dbReference type="PANTHER" id="PTHR45641">
    <property type="entry name" value="TETRATRICOPEPTIDE REPEAT PROTEIN (AFU_ORTHOLOGUE AFUA_6G03870)"/>
    <property type="match status" value="1"/>
</dbReference>
<accession>A0A521DHK1</accession>
<protein>
    <submittedName>
        <fullName evidence="5">Tetratricopeptide repeat-containing protein</fullName>
    </submittedName>
</protein>
<evidence type="ECO:0000256" key="3">
    <source>
        <dbReference type="PROSITE-ProRule" id="PRU00339"/>
    </source>
</evidence>
<evidence type="ECO:0000256" key="1">
    <source>
        <dbReference type="ARBA" id="ARBA00022737"/>
    </source>
</evidence>
<feature type="repeat" description="TPR" evidence="3">
    <location>
        <begin position="318"/>
        <end position="351"/>
    </location>
</feature>
<feature type="domain" description="HTH cro/C1-type" evidence="4">
    <location>
        <begin position="12"/>
        <end position="65"/>
    </location>
</feature>
<dbReference type="EMBL" id="FXTI01000006">
    <property type="protein sequence ID" value="SMO71189.1"/>
    <property type="molecule type" value="Genomic_DNA"/>
</dbReference>
<dbReference type="Gene3D" id="1.10.260.40">
    <property type="entry name" value="lambda repressor-like DNA-binding domains"/>
    <property type="match status" value="1"/>
</dbReference>
<dbReference type="OrthoDB" id="2985637at2"/>
<dbReference type="SUPFAM" id="SSF48452">
    <property type="entry name" value="TPR-like"/>
    <property type="match status" value="2"/>
</dbReference>
<dbReference type="CDD" id="cd00093">
    <property type="entry name" value="HTH_XRE"/>
    <property type="match status" value="1"/>
</dbReference>
<feature type="repeat" description="TPR" evidence="3">
    <location>
        <begin position="278"/>
        <end position="311"/>
    </location>
</feature>
<dbReference type="PROSITE" id="PS50943">
    <property type="entry name" value="HTH_CROC1"/>
    <property type="match status" value="1"/>
</dbReference>
<dbReference type="InterPro" id="IPR001387">
    <property type="entry name" value="Cro/C1-type_HTH"/>
</dbReference>
<dbReference type="PROSITE" id="PS50005">
    <property type="entry name" value="TPR"/>
    <property type="match status" value="3"/>
</dbReference>